<dbReference type="InterPro" id="IPR013083">
    <property type="entry name" value="Znf_RING/FYVE/PHD"/>
</dbReference>
<gene>
    <name evidence="5" type="ORF">PHYBLDRAFT_71982</name>
</gene>
<evidence type="ECO:0000259" key="3">
    <source>
        <dbReference type="PROSITE" id="PS50271"/>
    </source>
</evidence>
<evidence type="ECO:0000256" key="1">
    <source>
        <dbReference type="PROSITE-ProRule" id="PRU00502"/>
    </source>
</evidence>
<dbReference type="Proteomes" id="UP000077315">
    <property type="component" value="Unassembled WGS sequence"/>
</dbReference>
<feature type="domain" description="F-box" evidence="2">
    <location>
        <begin position="1"/>
        <end position="46"/>
    </location>
</feature>
<evidence type="ECO:0000313" key="5">
    <source>
        <dbReference type="EMBL" id="OAD75255.1"/>
    </source>
</evidence>
<dbReference type="PROSITE" id="PS50271">
    <property type="entry name" value="ZF_UBP"/>
    <property type="match status" value="1"/>
</dbReference>
<proteinExistence type="predicted"/>
<dbReference type="RefSeq" id="XP_018293295.1">
    <property type="nucleotide sequence ID" value="XM_018442575.1"/>
</dbReference>
<reference evidence="6" key="1">
    <citation type="submission" date="2015-06" db="EMBL/GenBank/DDBJ databases">
        <title>Expansion of signal transduction pathways in fungi by whole-genome duplication.</title>
        <authorList>
            <consortium name="DOE Joint Genome Institute"/>
            <person name="Corrochano L.M."/>
            <person name="Kuo A."/>
            <person name="Marcet-Houben M."/>
            <person name="Polaino S."/>
            <person name="Salamov A."/>
            <person name="Villalobos J.M."/>
            <person name="Alvarez M.I."/>
            <person name="Avalos J."/>
            <person name="Benito E.P."/>
            <person name="Benoit I."/>
            <person name="Burger G."/>
            <person name="Camino L.P."/>
            <person name="Canovas D."/>
            <person name="Cerda-Olmedo E."/>
            <person name="Cheng J.-F."/>
            <person name="Dominguez A."/>
            <person name="Elias M."/>
            <person name="Eslava A.P."/>
            <person name="Glaser F."/>
            <person name="Grimwood J."/>
            <person name="Gutierrez G."/>
            <person name="Heitman J."/>
            <person name="Henrissat B."/>
            <person name="Iturriaga E.A."/>
            <person name="Lang B.F."/>
            <person name="Lavin J.L."/>
            <person name="Lee S."/>
            <person name="Li W."/>
            <person name="Lindquist E."/>
            <person name="Lopez-Garcia S."/>
            <person name="Luque E.M."/>
            <person name="Marcos A.T."/>
            <person name="Martin J."/>
            <person name="McCluskey K."/>
            <person name="Medina H.R."/>
            <person name="Miralles-Duran A."/>
            <person name="Miyazaki A."/>
            <person name="Munoz-Torres E."/>
            <person name="Oguiza J.A."/>
            <person name="Ohm R."/>
            <person name="Olmedo M."/>
            <person name="Orejas M."/>
            <person name="Ortiz-Castellanos L."/>
            <person name="Pisabarro A.G."/>
            <person name="Rodriguez-Romero J."/>
            <person name="Ruiz-Herrera J."/>
            <person name="Ruiz-Vazquez R."/>
            <person name="Sanz C."/>
            <person name="Schackwitz W."/>
            <person name="Schmutz J."/>
            <person name="Shahriari M."/>
            <person name="Shelest E."/>
            <person name="Silva-Franco F."/>
            <person name="Soanes D."/>
            <person name="Syed K."/>
            <person name="Tagua V.G."/>
            <person name="Talbot N.J."/>
            <person name="Thon M."/>
            <person name="De vries R.P."/>
            <person name="Wiebenga A."/>
            <person name="Yadav J.S."/>
            <person name="Braun E.L."/>
            <person name="Baker S."/>
            <person name="Garre V."/>
            <person name="Horwitz B."/>
            <person name="Torres-Martinez S."/>
            <person name="Idnurm A."/>
            <person name="Herrera-Estrella A."/>
            <person name="Gabaldon T."/>
            <person name="Grigoriev I.V."/>
        </authorList>
    </citation>
    <scope>NUCLEOTIDE SEQUENCE [LARGE SCALE GENOMIC DNA]</scope>
    <source>
        <strain evidence="6">NRRL 1555(-)</strain>
    </source>
</reference>
<sequence>MPLETLCPDILVSIAELLTSKDILQLSITCHSLSKILYYECLWKSLCSSIYGISYKHPNQTYHSLFRSLDNPGNSRLPCPHIELLDIHQTPLHGLLVDKATDPVSWEGVECHECDVKGINSLFICMSPECHIILCQHHAKSHASLRCVHHNVFFKPNIGEIFCFSCIDWLGNECANIAERYKEEILNDHWSIVMYCPSYRQKNTSDKLRRREERIVRWRDSPHYIATSGRPICFIPTEWMNTWEQYIEGWQTDHPPMIDLRLWYLSNGYLRPNIAFNPFAPSTTDITLISWDTWAYLENNYPILGALLTENNLSTQKNNNRWSTYLEVWKRRARGE</sequence>
<dbReference type="PROSITE" id="PS50181">
    <property type="entry name" value="FBOX"/>
    <property type="match status" value="1"/>
</dbReference>
<evidence type="ECO:0000259" key="2">
    <source>
        <dbReference type="PROSITE" id="PS50181"/>
    </source>
</evidence>
<dbReference type="SUPFAM" id="SSF81383">
    <property type="entry name" value="F-box domain"/>
    <property type="match status" value="1"/>
</dbReference>
<protein>
    <recommendedName>
        <fullName evidence="7">F-box domain-containing protein</fullName>
    </recommendedName>
</protein>
<name>A0A162XJ77_PHYB8</name>
<keyword evidence="1" id="KW-0863">Zinc-finger</keyword>
<dbReference type="Gene3D" id="1.20.1280.50">
    <property type="match status" value="1"/>
</dbReference>
<dbReference type="InterPro" id="IPR001607">
    <property type="entry name" value="Znf_UBP"/>
</dbReference>
<dbReference type="InterPro" id="IPR001810">
    <property type="entry name" value="F-box_dom"/>
</dbReference>
<dbReference type="EMBL" id="KV440977">
    <property type="protein sequence ID" value="OAD75255.1"/>
    <property type="molecule type" value="Genomic_DNA"/>
</dbReference>
<dbReference type="SUPFAM" id="SSF143791">
    <property type="entry name" value="DUSP-like"/>
    <property type="match status" value="1"/>
</dbReference>
<dbReference type="InterPro" id="IPR006615">
    <property type="entry name" value="Pept_C19_DUSP"/>
</dbReference>
<dbReference type="STRING" id="763407.A0A162XJ77"/>
<dbReference type="PROSITE" id="PS51283">
    <property type="entry name" value="DUSP"/>
    <property type="match status" value="1"/>
</dbReference>
<evidence type="ECO:0008006" key="7">
    <source>
        <dbReference type="Google" id="ProtNLM"/>
    </source>
</evidence>
<organism evidence="5 6">
    <name type="scientific">Phycomyces blakesleeanus (strain ATCC 8743b / DSM 1359 / FGSC 10004 / NBRC 33097 / NRRL 1555)</name>
    <dbReference type="NCBI Taxonomy" id="763407"/>
    <lineage>
        <taxon>Eukaryota</taxon>
        <taxon>Fungi</taxon>
        <taxon>Fungi incertae sedis</taxon>
        <taxon>Mucoromycota</taxon>
        <taxon>Mucoromycotina</taxon>
        <taxon>Mucoromycetes</taxon>
        <taxon>Mucorales</taxon>
        <taxon>Phycomycetaceae</taxon>
        <taxon>Phycomyces</taxon>
    </lineage>
</organism>
<dbReference type="InterPro" id="IPR035927">
    <property type="entry name" value="DUSP-like_sf"/>
</dbReference>
<keyword evidence="1" id="KW-0479">Metal-binding</keyword>
<dbReference type="GO" id="GO:0008270">
    <property type="term" value="F:zinc ion binding"/>
    <property type="evidence" value="ECO:0007669"/>
    <property type="project" value="UniProtKB-KW"/>
</dbReference>
<dbReference type="GO" id="GO:0004843">
    <property type="term" value="F:cysteine-type deubiquitinase activity"/>
    <property type="evidence" value="ECO:0007669"/>
    <property type="project" value="InterPro"/>
</dbReference>
<dbReference type="Gene3D" id="3.30.40.10">
    <property type="entry name" value="Zinc/RING finger domain, C3HC4 (zinc finger)"/>
    <property type="match status" value="1"/>
</dbReference>
<dbReference type="InParanoid" id="A0A162XJ77"/>
<evidence type="ECO:0000313" key="6">
    <source>
        <dbReference type="Proteomes" id="UP000077315"/>
    </source>
</evidence>
<feature type="domain" description="UBP-type" evidence="3">
    <location>
        <begin position="77"/>
        <end position="192"/>
    </location>
</feature>
<accession>A0A162XJ77</accession>
<feature type="domain" description="DUSP" evidence="4">
    <location>
        <begin position="206"/>
        <end position="313"/>
    </location>
</feature>
<evidence type="ECO:0000259" key="4">
    <source>
        <dbReference type="PROSITE" id="PS51283"/>
    </source>
</evidence>
<keyword evidence="1" id="KW-0862">Zinc</keyword>
<keyword evidence="6" id="KW-1185">Reference proteome</keyword>
<dbReference type="GeneID" id="29003481"/>
<dbReference type="VEuPathDB" id="FungiDB:PHYBLDRAFT_71982"/>
<dbReference type="AlphaFoldDB" id="A0A162XJ77"/>
<dbReference type="OrthoDB" id="2288293at2759"/>
<dbReference type="InterPro" id="IPR036047">
    <property type="entry name" value="F-box-like_dom_sf"/>
</dbReference>